<accession>A0AAV7RCQ3</accession>
<sequence>MTRKHITEAINSVINNALRFNKNLGRRERQTRKGIYEDEATQRNTAHLKNVQNGSSKVSRCASNTCPEQIQIRVK</sequence>
<dbReference type="AlphaFoldDB" id="A0AAV7RCQ3"/>
<keyword evidence="2" id="KW-1185">Reference proteome</keyword>
<gene>
    <name evidence="1" type="ORF">NDU88_002882</name>
</gene>
<dbReference type="Proteomes" id="UP001066276">
    <property type="component" value="Chromosome 5"/>
</dbReference>
<protein>
    <submittedName>
        <fullName evidence="1">Uncharacterized protein</fullName>
    </submittedName>
</protein>
<organism evidence="1 2">
    <name type="scientific">Pleurodeles waltl</name>
    <name type="common">Iberian ribbed newt</name>
    <dbReference type="NCBI Taxonomy" id="8319"/>
    <lineage>
        <taxon>Eukaryota</taxon>
        <taxon>Metazoa</taxon>
        <taxon>Chordata</taxon>
        <taxon>Craniata</taxon>
        <taxon>Vertebrata</taxon>
        <taxon>Euteleostomi</taxon>
        <taxon>Amphibia</taxon>
        <taxon>Batrachia</taxon>
        <taxon>Caudata</taxon>
        <taxon>Salamandroidea</taxon>
        <taxon>Salamandridae</taxon>
        <taxon>Pleurodelinae</taxon>
        <taxon>Pleurodeles</taxon>
    </lineage>
</organism>
<name>A0AAV7RCQ3_PLEWA</name>
<evidence type="ECO:0000313" key="2">
    <source>
        <dbReference type="Proteomes" id="UP001066276"/>
    </source>
</evidence>
<evidence type="ECO:0000313" key="1">
    <source>
        <dbReference type="EMBL" id="KAJ1150084.1"/>
    </source>
</evidence>
<dbReference type="EMBL" id="JANPWB010000009">
    <property type="protein sequence ID" value="KAJ1150084.1"/>
    <property type="molecule type" value="Genomic_DNA"/>
</dbReference>
<reference evidence="1" key="1">
    <citation type="journal article" date="2022" name="bioRxiv">
        <title>Sequencing and chromosome-scale assembly of the giantPleurodeles waltlgenome.</title>
        <authorList>
            <person name="Brown T."/>
            <person name="Elewa A."/>
            <person name="Iarovenko S."/>
            <person name="Subramanian E."/>
            <person name="Araus A.J."/>
            <person name="Petzold A."/>
            <person name="Susuki M."/>
            <person name="Suzuki K.-i.T."/>
            <person name="Hayashi T."/>
            <person name="Toyoda A."/>
            <person name="Oliveira C."/>
            <person name="Osipova E."/>
            <person name="Leigh N.D."/>
            <person name="Simon A."/>
            <person name="Yun M.H."/>
        </authorList>
    </citation>
    <scope>NUCLEOTIDE SEQUENCE</scope>
    <source>
        <strain evidence="1">20211129_DDA</strain>
        <tissue evidence="1">Liver</tissue>
    </source>
</reference>
<comment type="caution">
    <text evidence="1">The sequence shown here is derived from an EMBL/GenBank/DDBJ whole genome shotgun (WGS) entry which is preliminary data.</text>
</comment>
<proteinExistence type="predicted"/>